<protein>
    <recommendedName>
        <fullName evidence="5">F5/8 type C domain-containing protein</fullName>
    </recommendedName>
</protein>
<dbReference type="HOGENOM" id="CLU_607583_0_0_1"/>
<reference evidence="4" key="2">
    <citation type="submission" date="2012-11" db="EMBL/GenBank/DDBJ databases">
        <authorList>
            <person name="Kuo A."/>
            <person name="Curtis B.A."/>
            <person name="Tanifuji G."/>
            <person name="Burki F."/>
            <person name="Gruber A."/>
            <person name="Irimia M."/>
            <person name="Maruyama S."/>
            <person name="Arias M.C."/>
            <person name="Ball S.G."/>
            <person name="Gile G.H."/>
            <person name="Hirakawa Y."/>
            <person name="Hopkins J.F."/>
            <person name="Rensing S.A."/>
            <person name="Schmutz J."/>
            <person name="Symeonidi A."/>
            <person name="Elias M."/>
            <person name="Eveleigh R.J."/>
            <person name="Herman E.K."/>
            <person name="Klute M.J."/>
            <person name="Nakayama T."/>
            <person name="Obornik M."/>
            <person name="Reyes-Prieto A."/>
            <person name="Armbrust E.V."/>
            <person name="Aves S.J."/>
            <person name="Beiko R.G."/>
            <person name="Coutinho P."/>
            <person name="Dacks J.B."/>
            <person name="Durnford D.G."/>
            <person name="Fast N.M."/>
            <person name="Green B.R."/>
            <person name="Grisdale C."/>
            <person name="Hempe F."/>
            <person name="Henrissat B."/>
            <person name="Hoppner M.P."/>
            <person name="Ishida K.-I."/>
            <person name="Kim E."/>
            <person name="Koreny L."/>
            <person name="Kroth P.G."/>
            <person name="Liu Y."/>
            <person name="Malik S.-B."/>
            <person name="Maier U.G."/>
            <person name="McRose D."/>
            <person name="Mock T."/>
            <person name="Neilson J.A."/>
            <person name="Onodera N.T."/>
            <person name="Poole A.M."/>
            <person name="Pritham E.J."/>
            <person name="Richards T.A."/>
            <person name="Rocap G."/>
            <person name="Roy S.W."/>
            <person name="Sarai C."/>
            <person name="Schaack S."/>
            <person name="Shirato S."/>
            <person name="Slamovits C.H."/>
            <person name="Spencer D.F."/>
            <person name="Suzuki S."/>
            <person name="Worden A.Z."/>
            <person name="Zauner S."/>
            <person name="Barry K."/>
            <person name="Bell C."/>
            <person name="Bharti A.K."/>
            <person name="Crow J.A."/>
            <person name="Grimwood J."/>
            <person name="Kramer R."/>
            <person name="Lindquist E."/>
            <person name="Lucas S."/>
            <person name="Salamov A."/>
            <person name="McFadden G.I."/>
            <person name="Lane C.E."/>
            <person name="Keeling P.J."/>
            <person name="Gray M.W."/>
            <person name="Grigoriev I.V."/>
            <person name="Archibald J.M."/>
        </authorList>
    </citation>
    <scope>NUCLEOTIDE SEQUENCE</scope>
    <source>
        <strain evidence="4">CCMP2712</strain>
    </source>
</reference>
<dbReference type="EMBL" id="JH992973">
    <property type="protein sequence ID" value="EKX52081.1"/>
    <property type="molecule type" value="Genomic_DNA"/>
</dbReference>
<sequence>MPRLLAPPPPLLLLLVLHLGCCSCESVFPWDNASIAVQPCVLSKDWDLIIRQLSGSRPQSDQQLQTGGLGQLASRGSAAYGNGIYRVTSSGDYSDGTEYAWSAFDFISNSTTINFWTTYTHSYYSFSTGQYVRYPPTVTSTGISCAGEWLQISLPVSIYLYKYELYTRANNLFRGPKRFWILGSNDGSTWSVVDYQEGVTGYTSAGKSFVVEPTQKYSYYRIVVNENNKENWVSISWWKLWGAEIQGHETLLYPPAPLSAPTSTISSAAYGNGIYRVTSSGDYSDGTEYAWSAFDFISNSTTINFWTTYTHSYYSFSTGQYVRYPPTVTSTGISCAGEWLQISLPVSIYLYKYELYTRANNLFRGPKRFWILGSNDGSTWSVVDYQEGVTGYTRAGKSFVVEPTHKYSYYRIVVNENNKENWVSISWWKLWGVETAQDFLRLTRKRRAVEY</sequence>
<reference evidence="2 4" key="1">
    <citation type="journal article" date="2012" name="Nature">
        <title>Algal genomes reveal evolutionary mosaicism and the fate of nucleomorphs.</title>
        <authorList>
            <consortium name="DOE Joint Genome Institute"/>
            <person name="Curtis B.A."/>
            <person name="Tanifuji G."/>
            <person name="Burki F."/>
            <person name="Gruber A."/>
            <person name="Irimia M."/>
            <person name="Maruyama S."/>
            <person name="Arias M.C."/>
            <person name="Ball S.G."/>
            <person name="Gile G.H."/>
            <person name="Hirakawa Y."/>
            <person name="Hopkins J.F."/>
            <person name="Kuo A."/>
            <person name="Rensing S.A."/>
            <person name="Schmutz J."/>
            <person name="Symeonidi A."/>
            <person name="Elias M."/>
            <person name="Eveleigh R.J."/>
            <person name="Herman E.K."/>
            <person name="Klute M.J."/>
            <person name="Nakayama T."/>
            <person name="Obornik M."/>
            <person name="Reyes-Prieto A."/>
            <person name="Armbrust E.V."/>
            <person name="Aves S.J."/>
            <person name="Beiko R.G."/>
            <person name="Coutinho P."/>
            <person name="Dacks J.B."/>
            <person name="Durnford D.G."/>
            <person name="Fast N.M."/>
            <person name="Green B.R."/>
            <person name="Grisdale C.J."/>
            <person name="Hempel F."/>
            <person name="Henrissat B."/>
            <person name="Hoppner M.P."/>
            <person name="Ishida K."/>
            <person name="Kim E."/>
            <person name="Koreny L."/>
            <person name="Kroth P.G."/>
            <person name="Liu Y."/>
            <person name="Malik S.B."/>
            <person name="Maier U.G."/>
            <person name="McRose D."/>
            <person name="Mock T."/>
            <person name="Neilson J.A."/>
            <person name="Onodera N.T."/>
            <person name="Poole A.M."/>
            <person name="Pritham E.J."/>
            <person name="Richards T.A."/>
            <person name="Rocap G."/>
            <person name="Roy S.W."/>
            <person name="Sarai C."/>
            <person name="Schaack S."/>
            <person name="Shirato S."/>
            <person name="Slamovits C.H."/>
            <person name="Spencer D.F."/>
            <person name="Suzuki S."/>
            <person name="Worden A.Z."/>
            <person name="Zauner S."/>
            <person name="Barry K."/>
            <person name="Bell C."/>
            <person name="Bharti A.K."/>
            <person name="Crow J.A."/>
            <person name="Grimwood J."/>
            <person name="Kramer R."/>
            <person name="Lindquist E."/>
            <person name="Lucas S."/>
            <person name="Salamov A."/>
            <person name="McFadden G.I."/>
            <person name="Lane C.E."/>
            <person name="Keeling P.J."/>
            <person name="Gray M.W."/>
            <person name="Grigoriev I.V."/>
            <person name="Archibald J.M."/>
        </authorList>
    </citation>
    <scope>NUCLEOTIDE SEQUENCE</scope>
    <source>
        <strain evidence="2 4">CCMP2712</strain>
    </source>
</reference>
<reference evidence="3" key="3">
    <citation type="submission" date="2015-06" db="UniProtKB">
        <authorList>
            <consortium name="EnsemblProtists"/>
        </authorList>
    </citation>
    <scope>IDENTIFICATION</scope>
</reference>
<dbReference type="SUPFAM" id="SSF49785">
    <property type="entry name" value="Galactose-binding domain-like"/>
    <property type="match status" value="2"/>
</dbReference>
<dbReference type="KEGG" id="gtt:GUITHDRAFT_133819"/>
<dbReference type="RefSeq" id="XP_005839061.1">
    <property type="nucleotide sequence ID" value="XM_005839004.1"/>
</dbReference>
<accession>L1JU33</accession>
<dbReference type="Gene3D" id="2.60.120.260">
    <property type="entry name" value="Galactose-binding domain-like"/>
    <property type="match status" value="2"/>
</dbReference>
<keyword evidence="1" id="KW-0732">Signal</keyword>
<evidence type="ECO:0008006" key="5">
    <source>
        <dbReference type="Google" id="ProtNLM"/>
    </source>
</evidence>
<feature type="chain" id="PRO_5008771779" description="F5/8 type C domain-containing protein" evidence="1">
    <location>
        <begin position="25"/>
        <end position="451"/>
    </location>
</feature>
<evidence type="ECO:0000313" key="2">
    <source>
        <dbReference type="EMBL" id="EKX52081.1"/>
    </source>
</evidence>
<dbReference type="OrthoDB" id="10638392at2759"/>
<gene>
    <name evidence="2" type="ORF">GUITHDRAFT_133819</name>
</gene>
<dbReference type="EnsemblProtists" id="EKX52081">
    <property type="protein sequence ID" value="EKX52081"/>
    <property type="gene ID" value="GUITHDRAFT_133819"/>
</dbReference>
<dbReference type="Proteomes" id="UP000011087">
    <property type="component" value="Unassembled WGS sequence"/>
</dbReference>
<name>L1JU33_GUITC</name>
<evidence type="ECO:0000313" key="4">
    <source>
        <dbReference type="Proteomes" id="UP000011087"/>
    </source>
</evidence>
<dbReference type="PaxDb" id="55529-EKX52081"/>
<organism evidence="2">
    <name type="scientific">Guillardia theta (strain CCMP2712)</name>
    <name type="common">Cryptophyte</name>
    <dbReference type="NCBI Taxonomy" id="905079"/>
    <lineage>
        <taxon>Eukaryota</taxon>
        <taxon>Cryptophyceae</taxon>
        <taxon>Pyrenomonadales</taxon>
        <taxon>Geminigeraceae</taxon>
        <taxon>Guillardia</taxon>
    </lineage>
</organism>
<feature type="signal peptide" evidence="1">
    <location>
        <begin position="1"/>
        <end position="24"/>
    </location>
</feature>
<keyword evidence="4" id="KW-1185">Reference proteome</keyword>
<dbReference type="AlphaFoldDB" id="L1JU33"/>
<dbReference type="InterPro" id="IPR008979">
    <property type="entry name" value="Galactose-bd-like_sf"/>
</dbReference>
<evidence type="ECO:0000313" key="3">
    <source>
        <dbReference type="EnsemblProtists" id="EKX52081"/>
    </source>
</evidence>
<proteinExistence type="predicted"/>
<evidence type="ECO:0000256" key="1">
    <source>
        <dbReference type="SAM" id="SignalP"/>
    </source>
</evidence>
<dbReference type="GeneID" id="17308997"/>